<proteinExistence type="predicted"/>
<keyword evidence="3" id="KW-0804">Transcription</keyword>
<protein>
    <recommendedName>
        <fullName evidence="5">HTH tetR-type domain-containing protein</fullName>
    </recommendedName>
</protein>
<dbReference type="PANTHER" id="PTHR47506">
    <property type="entry name" value="TRANSCRIPTIONAL REGULATORY PROTEIN"/>
    <property type="match status" value="1"/>
</dbReference>
<dbReference type="OrthoDB" id="9798857at2"/>
<dbReference type="PRINTS" id="PR00455">
    <property type="entry name" value="HTHTETR"/>
</dbReference>
<organism evidence="6">
    <name type="scientific">Microvirga ossetica</name>
    <dbReference type="NCBI Taxonomy" id="1882682"/>
    <lineage>
        <taxon>Bacteria</taxon>
        <taxon>Pseudomonadati</taxon>
        <taxon>Pseudomonadota</taxon>
        <taxon>Alphaproteobacteria</taxon>
        <taxon>Hyphomicrobiales</taxon>
        <taxon>Methylobacteriaceae</taxon>
        <taxon>Microvirga</taxon>
    </lineage>
</organism>
<evidence type="ECO:0000256" key="1">
    <source>
        <dbReference type="ARBA" id="ARBA00023015"/>
    </source>
</evidence>
<dbReference type="Gene3D" id="1.10.10.60">
    <property type="entry name" value="Homeodomain-like"/>
    <property type="match status" value="1"/>
</dbReference>
<sequence>MRYEKGHKEQTRKRVLEIAGAQFRAKGIEGTGVASLMADAGLTHGGFYAHFKSKDDLVREALSAAGASSREAWAAEAKAARERGEDGLAAIVHRYLRTVHRDRPEAGCAVATLAPEVARHNPKTRNSMAEAASDMVAVIAAELPSSFAAEKATATAYAIFGLLIGTLQLARVTTDPVLSEMILRSGQEAAVRLAREGASQSRAQTPPNR</sequence>
<dbReference type="PANTHER" id="PTHR47506:SF7">
    <property type="entry name" value="TRANSCRIPTIONAL REGULATORY PROTEIN"/>
    <property type="match status" value="1"/>
</dbReference>
<dbReference type="SUPFAM" id="SSF48498">
    <property type="entry name" value="Tetracyclin repressor-like, C-terminal domain"/>
    <property type="match status" value="1"/>
</dbReference>
<dbReference type="SUPFAM" id="SSF46689">
    <property type="entry name" value="Homeodomain-like"/>
    <property type="match status" value="1"/>
</dbReference>
<dbReference type="Pfam" id="PF00440">
    <property type="entry name" value="TetR_N"/>
    <property type="match status" value="1"/>
</dbReference>
<gene>
    <name evidence="6" type="ORF">BB934_31460</name>
</gene>
<dbReference type="RefSeq" id="WP_099513869.1">
    <property type="nucleotide sequence ID" value="NZ_CP016617.1"/>
</dbReference>
<keyword evidence="1" id="KW-0805">Transcription regulation</keyword>
<feature type="DNA-binding region" description="H-T-H motif" evidence="4">
    <location>
        <begin position="32"/>
        <end position="51"/>
    </location>
</feature>
<evidence type="ECO:0000256" key="2">
    <source>
        <dbReference type="ARBA" id="ARBA00023125"/>
    </source>
</evidence>
<geneLocation type="plasmid" evidence="6">
    <name>unnamed1</name>
</geneLocation>
<dbReference type="EMBL" id="CP016617">
    <property type="protein sequence ID" value="ANY82766.1"/>
    <property type="molecule type" value="Genomic_DNA"/>
</dbReference>
<evidence type="ECO:0000259" key="5">
    <source>
        <dbReference type="PROSITE" id="PS50977"/>
    </source>
</evidence>
<dbReference type="Pfam" id="PF21993">
    <property type="entry name" value="TetR_C_13_2"/>
    <property type="match status" value="1"/>
</dbReference>
<reference evidence="6" key="1">
    <citation type="submission" date="2016-07" db="EMBL/GenBank/DDBJ databases">
        <title>Microvirga ossetica sp. nov. a new species of rhizobia isolated from root nodules of the legume species Vicia alpestris Steven originated from North Ossetia region in the Caucasus.</title>
        <authorList>
            <person name="Safronova V.I."/>
            <person name="Kuznetsova I.G."/>
            <person name="Sazanova A.L."/>
            <person name="Belimov A."/>
            <person name="Andronov E."/>
            <person name="Osledkin Y.S."/>
            <person name="Onishchuk O.P."/>
            <person name="Kurchak O.N."/>
            <person name="Shaposhnikov A.I."/>
            <person name="Willems A."/>
            <person name="Tikhonovich I.A."/>
        </authorList>
    </citation>
    <scope>NUCLEOTIDE SEQUENCE [LARGE SCALE GENOMIC DNA]</scope>
    <source>
        <strain evidence="6">V5/3M</strain>
        <plasmid evidence="6">unnamed1</plasmid>
    </source>
</reference>
<keyword evidence="6" id="KW-0614">Plasmid</keyword>
<dbReference type="AlphaFoldDB" id="A0A1B2ES14"/>
<dbReference type="InterPro" id="IPR001647">
    <property type="entry name" value="HTH_TetR"/>
</dbReference>
<feature type="domain" description="HTH tetR-type" evidence="5">
    <location>
        <begin position="9"/>
        <end position="69"/>
    </location>
</feature>
<dbReference type="InterPro" id="IPR009057">
    <property type="entry name" value="Homeodomain-like_sf"/>
</dbReference>
<dbReference type="PROSITE" id="PS50977">
    <property type="entry name" value="HTH_TETR_2"/>
    <property type="match status" value="1"/>
</dbReference>
<dbReference type="InterPro" id="IPR036271">
    <property type="entry name" value="Tet_transcr_reg_TetR-rel_C_sf"/>
</dbReference>
<dbReference type="InterPro" id="IPR054156">
    <property type="entry name" value="YxaF_TetR_C"/>
</dbReference>
<evidence type="ECO:0000313" key="6">
    <source>
        <dbReference type="EMBL" id="ANY82766.1"/>
    </source>
</evidence>
<dbReference type="GO" id="GO:0003677">
    <property type="term" value="F:DNA binding"/>
    <property type="evidence" value="ECO:0007669"/>
    <property type="project" value="UniProtKB-UniRule"/>
</dbReference>
<evidence type="ECO:0000256" key="4">
    <source>
        <dbReference type="PROSITE-ProRule" id="PRU00335"/>
    </source>
</evidence>
<accession>A0A1B2ES14</accession>
<evidence type="ECO:0000256" key="3">
    <source>
        <dbReference type="ARBA" id="ARBA00023163"/>
    </source>
</evidence>
<dbReference type="KEGG" id="moc:BB934_31460"/>
<keyword evidence="2 4" id="KW-0238">DNA-binding</keyword>
<name>A0A1B2ES14_9HYPH</name>
<dbReference type="Gene3D" id="1.10.357.10">
    <property type="entry name" value="Tetracycline Repressor, domain 2"/>
    <property type="match status" value="1"/>
</dbReference>